<name>H8Z0Y6_9GAMM</name>
<dbReference type="RefSeq" id="WP_009149236.1">
    <property type="nucleotide sequence ID" value="NZ_CP121471.1"/>
</dbReference>
<dbReference type="HOGENOM" id="CLU_2526487_0_0_6"/>
<sequence>MCGSAPITIAMTPIKLITRFQLGAADARFDHAMYEPVIKVSPGKGFKLSNCETKVKSFYKSKKHYHKRLDKGIEARSVGGPVAI</sequence>
<gene>
    <name evidence="1" type="ORF">Thi970DRAFT_02667</name>
</gene>
<protein>
    <submittedName>
        <fullName evidence="1">Uncharacterized protein</fullName>
    </submittedName>
</protein>
<organism evidence="1 2">
    <name type="scientific">Thiorhodovibrio frisius</name>
    <dbReference type="NCBI Taxonomy" id="631362"/>
    <lineage>
        <taxon>Bacteria</taxon>
        <taxon>Pseudomonadati</taxon>
        <taxon>Pseudomonadota</taxon>
        <taxon>Gammaproteobacteria</taxon>
        <taxon>Chromatiales</taxon>
        <taxon>Chromatiaceae</taxon>
        <taxon>Thiorhodovibrio</taxon>
    </lineage>
</organism>
<dbReference type="Proteomes" id="UP000002964">
    <property type="component" value="Unassembled WGS sequence"/>
</dbReference>
<evidence type="ECO:0000313" key="1">
    <source>
        <dbReference type="EMBL" id="EIC22407.1"/>
    </source>
</evidence>
<reference evidence="2" key="1">
    <citation type="submission" date="2011-06" db="EMBL/GenBank/DDBJ databases">
        <authorList>
            <consortium name="US DOE Joint Genome Institute (JGI-PGF)"/>
            <person name="Lucas S."/>
            <person name="Han J."/>
            <person name="Lapidus A."/>
            <person name="Cheng J.-F."/>
            <person name="Goodwin L."/>
            <person name="Pitluck S."/>
            <person name="Peters L."/>
            <person name="Land M.L."/>
            <person name="Hauser L."/>
            <person name="Vogl K."/>
            <person name="Liu Z."/>
            <person name="Overmann J."/>
            <person name="Frigaard N.-U."/>
            <person name="Bryant D.A."/>
            <person name="Woyke T.J."/>
        </authorList>
    </citation>
    <scope>NUCLEOTIDE SEQUENCE [LARGE SCALE GENOMIC DNA]</scope>
    <source>
        <strain evidence="2">970</strain>
    </source>
</reference>
<evidence type="ECO:0000313" key="2">
    <source>
        <dbReference type="Proteomes" id="UP000002964"/>
    </source>
</evidence>
<dbReference type="EMBL" id="JH603169">
    <property type="protein sequence ID" value="EIC22407.1"/>
    <property type="molecule type" value="Genomic_DNA"/>
</dbReference>
<accession>H8Z0Y6</accession>
<reference evidence="1 2" key="2">
    <citation type="submission" date="2011-11" db="EMBL/GenBank/DDBJ databases">
        <authorList>
            <consortium name="US DOE Joint Genome Institute"/>
            <person name="Lucas S."/>
            <person name="Han J."/>
            <person name="Lapidus A."/>
            <person name="Cheng J.-F."/>
            <person name="Goodwin L."/>
            <person name="Pitluck S."/>
            <person name="Peters L."/>
            <person name="Ovchinnikova G."/>
            <person name="Zhang X."/>
            <person name="Detter J.C."/>
            <person name="Han C."/>
            <person name="Tapia R."/>
            <person name="Land M."/>
            <person name="Hauser L."/>
            <person name="Kyrpides N."/>
            <person name="Ivanova N."/>
            <person name="Pagani I."/>
            <person name="Vogl K."/>
            <person name="Liu Z."/>
            <person name="Overmann J."/>
            <person name="Frigaard N.-U."/>
            <person name="Bryant D."/>
            <person name="Woyke T."/>
        </authorList>
    </citation>
    <scope>NUCLEOTIDE SEQUENCE [LARGE SCALE GENOMIC DNA]</scope>
    <source>
        <strain evidence="1 2">970</strain>
    </source>
</reference>
<keyword evidence="2" id="KW-1185">Reference proteome</keyword>
<dbReference type="AlphaFoldDB" id="H8Z0Y6"/>
<proteinExistence type="predicted"/>